<evidence type="ECO:0000256" key="3">
    <source>
        <dbReference type="ARBA" id="ARBA00022980"/>
    </source>
</evidence>
<keyword evidence="2" id="KW-0677">Repeat</keyword>
<dbReference type="SMART" id="SM00320">
    <property type="entry name" value="WD40"/>
    <property type="match status" value="2"/>
</dbReference>
<evidence type="ECO:0000313" key="6">
    <source>
        <dbReference type="EMBL" id="CUG94276.1"/>
    </source>
</evidence>
<evidence type="ECO:0000256" key="4">
    <source>
        <dbReference type="PROSITE-ProRule" id="PRU00221"/>
    </source>
</evidence>
<feature type="coiled-coil region" evidence="5">
    <location>
        <begin position="672"/>
        <end position="747"/>
    </location>
</feature>
<accession>A0A0S4JUM8</accession>
<organism evidence="6 7">
    <name type="scientific">Bodo saltans</name>
    <name type="common">Flagellated protozoan</name>
    <dbReference type="NCBI Taxonomy" id="75058"/>
    <lineage>
        <taxon>Eukaryota</taxon>
        <taxon>Discoba</taxon>
        <taxon>Euglenozoa</taxon>
        <taxon>Kinetoplastea</taxon>
        <taxon>Metakinetoplastina</taxon>
        <taxon>Eubodonida</taxon>
        <taxon>Bodonidae</taxon>
        <taxon>Bodo</taxon>
    </lineage>
</organism>
<keyword evidence="3" id="KW-0689">Ribosomal protein</keyword>
<dbReference type="EMBL" id="CYKH01002228">
    <property type="protein sequence ID" value="CUG94276.1"/>
    <property type="molecule type" value="Genomic_DNA"/>
</dbReference>
<dbReference type="InterPro" id="IPR019775">
    <property type="entry name" value="WD40_repeat_CS"/>
</dbReference>
<dbReference type="InterPro" id="IPR015943">
    <property type="entry name" value="WD40/YVTN_repeat-like_dom_sf"/>
</dbReference>
<dbReference type="PROSITE" id="PS50294">
    <property type="entry name" value="WD_REPEATS_REGION"/>
    <property type="match status" value="1"/>
</dbReference>
<evidence type="ECO:0000256" key="1">
    <source>
        <dbReference type="ARBA" id="ARBA00022574"/>
    </source>
</evidence>
<keyword evidence="5" id="KW-0175">Coiled coil</keyword>
<evidence type="ECO:0000256" key="5">
    <source>
        <dbReference type="SAM" id="Coils"/>
    </source>
</evidence>
<reference evidence="7" key="1">
    <citation type="submission" date="2015-09" db="EMBL/GenBank/DDBJ databases">
        <authorList>
            <consortium name="Pathogen Informatics"/>
        </authorList>
    </citation>
    <scope>NUCLEOTIDE SEQUENCE [LARGE SCALE GENOMIC DNA]</scope>
    <source>
        <strain evidence="7">Lake Konstanz</strain>
    </source>
</reference>
<protein>
    <submittedName>
        <fullName evidence="6">Uncharacterized protein</fullName>
    </submittedName>
</protein>
<dbReference type="SUPFAM" id="SSF50978">
    <property type="entry name" value="WD40 repeat-like"/>
    <property type="match status" value="1"/>
</dbReference>
<dbReference type="PANTHER" id="PTHR44489:SF11">
    <property type="entry name" value="WD REPEAT DOMAIN 86"/>
    <property type="match status" value="1"/>
</dbReference>
<dbReference type="AlphaFoldDB" id="A0A0S4JUM8"/>
<dbReference type="Proteomes" id="UP000051952">
    <property type="component" value="Unassembled WGS sequence"/>
</dbReference>
<dbReference type="Gene3D" id="2.130.10.10">
    <property type="entry name" value="YVTN repeat-like/Quinoprotein amine dehydrogenase"/>
    <property type="match status" value="1"/>
</dbReference>
<dbReference type="OMA" id="WRRWHAY"/>
<dbReference type="InterPro" id="IPR036322">
    <property type="entry name" value="WD40_repeat_dom_sf"/>
</dbReference>
<dbReference type="GO" id="GO:0005840">
    <property type="term" value="C:ribosome"/>
    <property type="evidence" value="ECO:0007669"/>
    <property type="project" value="UniProtKB-KW"/>
</dbReference>
<dbReference type="OrthoDB" id="674604at2759"/>
<dbReference type="InterPro" id="IPR044715">
    <property type="entry name" value="WDR86-like"/>
</dbReference>
<dbReference type="VEuPathDB" id="TriTrypDB:BSAL_47375"/>
<evidence type="ECO:0000256" key="2">
    <source>
        <dbReference type="ARBA" id="ARBA00022737"/>
    </source>
</evidence>
<dbReference type="Pfam" id="PF00400">
    <property type="entry name" value="WD40"/>
    <property type="match status" value="2"/>
</dbReference>
<proteinExistence type="predicted"/>
<evidence type="ECO:0000313" key="7">
    <source>
        <dbReference type="Proteomes" id="UP000051952"/>
    </source>
</evidence>
<keyword evidence="1 4" id="KW-0853">WD repeat</keyword>
<keyword evidence="7" id="KW-1185">Reference proteome</keyword>
<dbReference type="PROSITE" id="PS00678">
    <property type="entry name" value="WD_REPEATS_1"/>
    <property type="match status" value="1"/>
</dbReference>
<dbReference type="InterPro" id="IPR001680">
    <property type="entry name" value="WD40_rpt"/>
</dbReference>
<dbReference type="PANTHER" id="PTHR44489">
    <property type="match status" value="1"/>
</dbReference>
<dbReference type="PROSITE" id="PS50082">
    <property type="entry name" value="WD_REPEATS_2"/>
    <property type="match status" value="1"/>
</dbReference>
<name>A0A0S4JUM8_BODSA</name>
<keyword evidence="3" id="KW-0687">Ribonucleoprotein</keyword>
<sequence length="895" mass="101963">MPRHVPGWENPYTTTLNHHEAQASVNYQRVIARKAEKLFELQMKTDGSLGQLEAIKAQLAGQDRSVVVQDKKHRVMMLKPTVLEPLKLRPTHSIPGPIRTLEVAQAGATTWTAESDGGISVRSGASGDIVVAIPPRDEGTTVDVLFATDTHMWAGMCNGTVVVYDHLVFVQVTEGTFHSGPVTAFAQVSDGRTLSASEDGSLIKWDSESKNFEAITRIVPQELGPISSLCTLGLVVFCGSVSGNLVSLDSDRGIQLCNFEGHQGSITALTCVDGYLFSASTDMSVRIWNTQSGAALKVQPTESIANAFIPVAANHRVWVAFSSGILQVWKTQPDDGFSIERTVRVHEGRQLLTAKSMVAVETLKIWTLASDGVNKVWSSTYNRAEEGLRSTVEALKAVITQDTIELDKWRALVTRLEIVEQRRRLQLSEALGAFHRDLVFRRTLWTWAKWLKMRQEHRRRELIADRLALETKATLARSLFAKWYTWYRDEQRLSTKKRFADACATMHNANLQGAYAMRAIFASRQEKMLSIKLQLVNAVASLGFHGTQHTAFRKWMRFAQVRRDVATQERNAKALSWYNEKMMLRRYLSLWMRVQEKVLQRQQLRDTASKLQRLNELRTARRFMDTWLKFQTRRQWVKERAALAIMLDHTNQLDLLQRSYSKWSAAVETCRLQRSQDANEKLRSQLAIIRQRYNDLSTLLEEKRKIAALRKKGEEEDAKLNKARNRVAALERERIRLEQVRAEKQNTDDGPGDSVHEQLEHVMSQLKASVINYYADCTLFHQTKEKIRAGQPVTKLFLEAHQAVKRVVVEVTRNPHLSAFERWPLSPELLQRIPSHHLSSVLGAIKTMIITFDIMDKKDHDQLTSDQEIVLNAQWLMLMAKQAVLHKKKLTAVRR</sequence>
<feature type="repeat" description="WD" evidence="4">
    <location>
        <begin position="259"/>
        <end position="298"/>
    </location>
</feature>
<gene>
    <name evidence="6" type="ORF">BSAL_47375</name>
</gene>